<evidence type="ECO:0000313" key="1">
    <source>
        <dbReference type="EMBL" id="BFO15795.1"/>
    </source>
</evidence>
<name>A0AAT9HF50_9ACTN</name>
<accession>A0AAT9HF50</accession>
<organism evidence="1">
    <name type="scientific">Streptomyces haneummycinicus</name>
    <dbReference type="NCBI Taxonomy" id="3074435"/>
    <lineage>
        <taxon>Bacteria</taxon>
        <taxon>Bacillati</taxon>
        <taxon>Actinomycetota</taxon>
        <taxon>Actinomycetes</taxon>
        <taxon>Kitasatosporales</taxon>
        <taxon>Streptomycetaceae</taxon>
        <taxon>Streptomyces</taxon>
    </lineage>
</organism>
<sequence length="165" mass="17238">MARRPELTGHVAVYADGRLEAGPAARAVLRTLLTALLDAGPQPLRLALSGVLAAPGTPASRPLRRELLDVLLARESDPAVLEAVLRAAARTTGPEPRVLVHRTGLLLVRTTEGAARFDRCLADLAAHVPGFATAVAGWLADAPREWAALIGPATRDVVENAAVTA</sequence>
<dbReference type="EMBL" id="AP035768">
    <property type="protein sequence ID" value="BFO15795.1"/>
    <property type="molecule type" value="Genomic_DNA"/>
</dbReference>
<reference evidence="1" key="2">
    <citation type="submission" date="2024-07" db="EMBL/GenBank/DDBJ databases">
        <title>Streptomyces haneummycinica sp. nov., a new antibiotic-producing actinobacterium isolated from marine sediment.</title>
        <authorList>
            <person name="Uemura M."/>
            <person name="Hamada M."/>
            <person name="Hirano S."/>
            <person name="Kobayashi K."/>
            <person name="Ohshiro T."/>
            <person name="Kobayashi T."/>
            <person name="Terahara T."/>
        </authorList>
    </citation>
    <scope>NUCLEOTIDE SEQUENCE</scope>
    <source>
        <strain evidence="1">KM77-8</strain>
    </source>
</reference>
<gene>
    <name evidence="1" type="ORF">SHKM778_21830</name>
</gene>
<protein>
    <recommendedName>
        <fullName evidence="2">Serine protease</fullName>
    </recommendedName>
</protein>
<proteinExistence type="predicted"/>
<evidence type="ECO:0008006" key="2">
    <source>
        <dbReference type="Google" id="ProtNLM"/>
    </source>
</evidence>
<dbReference type="AlphaFoldDB" id="A0AAT9HF50"/>
<reference evidence="1" key="1">
    <citation type="submission" date="2024-06" db="EMBL/GenBank/DDBJ databases">
        <authorList>
            <consortium name="consrtm"/>
            <person name="Uemura M."/>
            <person name="Terahara T."/>
        </authorList>
    </citation>
    <scope>NUCLEOTIDE SEQUENCE</scope>
    <source>
        <strain evidence="1">KM77-8</strain>
    </source>
</reference>